<feature type="compositionally biased region" description="Basic and acidic residues" evidence="1">
    <location>
        <begin position="129"/>
        <end position="142"/>
    </location>
</feature>
<dbReference type="EMBL" id="JBHTAS010000003">
    <property type="protein sequence ID" value="MFC7143134.1"/>
    <property type="molecule type" value="Genomic_DNA"/>
</dbReference>
<dbReference type="Pfam" id="PF04475">
    <property type="entry name" value="DUF555"/>
    <property type="match status" value="1"/>
</dbReference>
<comment type="caution">
    <text evidence="2">The sequence shown here is derived from an EMBL/GenBank/DDBJ whole genome shotgun (WGS) entry which is preliminary data.</text>
</comment>
<evidence type="ECO:0000313" key="3">
    <source>
        <dbReference type="EMBL" id="MFC7143134.1"/>
    </source>
</evidence>
<dbReference type="Proteomes" id="UP001596432">
    <property type="component" value="Unassembled WGS sequence"/>
</dbReference>
<dbReference type="GeneID" id="78823298"/>
<feature type="compositionally biased region" description="Polar residues" evidence="1">
    <location>
        <begin position="27"/>
        <end position="36"/>
    </location>
</feature>
<name>A0ABD5Y6F6_9EURY</name>
<dbReference type="AlphaFoldDB" id="A0ABD5Y6F6"/>
<gene>
    <name evidence="2" type="ORF">ACFQMA_24305</name>
    <name evidence="3" type="ORF">ACFQMA_25400</name>
</gene>
<dbReference type="PANTHER" id="PTHR42199">
    <property type="entry name" value="UPF0212 PROTEIN MJ0068"/>
    <property type="match status" value="1"/>
</dbReference>
<reference evidence="2" key="3">
    <citation type="submission" date="2024-09" db="EMBL/GenBank/DDBJ databases">
        <authorList>
            <person name="Sun Q."/>
        </authorList>
    </citation>
    <scope>NUCLEOTIDE SEQUENCE</scope>
    <source>
        <strain evidence="2">NBRC 111756</strain>
    </source>
</reference>
<dbReference type="InterPro" id="IPR007564">
    <property type="entry name" value="UPF0212"/>
</dbReference>
<dbReference type="EMBL" id="JBHTAS010000002">
    <property type="protein sequence ID" value="MFC7142934.1"/>
    <property type="molecule type" value="Genomic_DNA"/>
</dbReference>
<organism evidence="2 4">
    <name type="scientific">Halosimplex aquaticum</name>
    <dbReference type="NCBI Taxonomy" id="3026162"/>
    <lineage>
        <taxon>Archaea</taxon>
        <taxon>Methanobacteriati</taxon>
        <taxon>Methanobacteriota</taxon>
        <taxon>Stenosarchaea group</taxon>
        <taxon>Halobacteria</taxon>
        <taxon>Halobacteriales</taxon>
        <taxon>Haloarculaceae</taxon>
        <taxon>Halosimplex</taxon>
    </lineage>
</organism>
<feature type="compositionally biased region" description="Polar residues" evidence="1">
    <location>
        <begin position="1"/>
        <end position="15"/>
    </location>
</feature>
<reference evidence="4" key="2">
    <citation type="journal article" date="2019" name="Int. J. Syst. Evol. Microbiol.">
        <title>The Global Catalogue of Microorganisms (GCM) 10K type strain sequencing project: providing services to taxonomists for standard genome sequencing and annotation.</title>
        <authorList>
            <consortium name="The Broad Institute Genomics Platform"/>
            <consortium name="The Broad Institute Genome Sequencing Center for Infectious Disease"/>
            <person name="Wu L."/>
            <person name="Ma J."/>
        </authorList>
    </citation>
    <scope>NUCLEOTIDE SEQUENCE [LARGE SCALE GENOMIC DNA]</scope>
    <source>
        <strain evidence="4">XZYJT29</strain>
    </source>
</reference>
<feature type="region of interest" description="Disordered" evidence="1">
    <location>
        <begin position="124"/>
        <end position="157"/>
    </location>
</feature>
<feature type="region of interest" description="Disordered" evidence="1">
    <location>
        <begin position="1"/>
        <end position="38"/>
    </location>
</feature>
<accession>A0ABD5Y6F6</accession>
<dbReference type="PANTHER" id="PTHR42199:SF1">
    <property type="entry name" value="UPF0212 PROTEIN TK1194"/>
    <property type="match status" value="1"/>
</dbReference>
<evidence type="ECO:0000256" key="1">
    <source>
        <dbReference type="SAM" id="MobiDB-lite"/>
    </source>
</evidence>
<keyword evidence="4" id="KW-1185">Reference proteome</keyword>
<protein>
    <submittedName>
        <fullName evidence="2">DUF555 domain-containing protein</fullName>
    </submittedName>
</protein>
<proteinExistence type="predicted"/>
<dbReference type="RefSeq" id="WP_274326263.1">
    <property type="nucleotide sequence ID" value="NZ_CP118159.1"/>
</dbReference>
<reference evidence="2" key="1">
    <citation type="journal article" date="2014" name="Int. J. Syst. Evol. Microbiol.">
        <title>Complete genome sequence of Corynebacterium casei LMG S-19264T (=DSM 44701T), isolated from a smear-ripened cheese.</title>
        <authorList>
            <consortium name="US DOE Joint Genome Institute (JGI-PGF)"/>
            <person name="Walter F."/>
            <person name="Albersmeier A."/>
            <person name="Kalinowski J."/>
            <person name="Ruckert C."/>
        </authorList>
    </citation>
    <scope>NUCLEOTIDE SEQUENCE [LARGE SCALE GENOMIC DNA]</scope>
    <source>
        <strain evidence="2">NBRC 111756</strain>
    </source>
</reference>
<evidence type="ECO:0000313" key="2">
    <source>
        <dbReference type="EMBL" id="MFC7142934.1"/>
    </source>
</evidence>
<evidence type="ECO:0000313" key="4">
    <source>
        <dbReference type="Proteomes" id="UP001596432"/>
    </source>
</evidence>
<sequence length="157" mass="16920">MAERQSQSNTATTDGPSAVENEPHQGPPSQDGSHGSATREKWYSVTFSVPWIVRGAETGQDAINIAVSEVGKRITSASDRTRNCNINVQSLGCNDCNSRTDALLLVSKTALVGLLVTLDVQAASDEEAERTARREIGPHLEDTPLTSVDISRKERTN</sequence>